<name>A0A0D0DSH0_9AGAM</name>
<dbReference type="EMBL" id="KN825429">
    <property type="protein sequence ID" value="KIK91081.1"/>
    <property type="molecule type" value="Genomic_DNA"/>
</dbReference>
<accession>A0A0D0DSH0</accession>
<evidence type="ECO:0000313" key="3">
    <source>
        <dbReference type="Proteomes" id="UP000054538"/>
    </source>
</evidence>
<protein>
    <submittedName>
        <fullName evidence="2">Uncharacterized protein</fullName>
    </submittedName>
</protein>
<sequence>MSSRLTVPVGKSRRVRKTTVGTRSSATRTQSHSIMYNADKAFFVSTLQPPYGGRGGLHKVTLAILASDRHRSLVFCSALPAHGQLTCRTTSTRMGGRGPEQWWDRKHVGDVGPARF</sequence>
<dbReference type="HOGENOM" id="CLU_2097617_0_0_1"/>
<dbReference type="AlphaFoldDB" id="A0A0D0DSH0"/>
<organism evidence="2 3">
    <name type="scientific">Paxillus rubicundulus Ve08.2h10</name>
    <dbReference type="NCBI Taxonomy" id="930991"/>
    <lineage>
        <taxon>Eukaryota</taxon>
        <taxon>Fungi</taxon>
        <taxon>Dikarya</taxon>
        <taxon>Basidiomycota</taxon>
        <taxon>Agaricomycotina</taxon>
        <taxon>Agaricomycetes</taxon>
        <taxon>Agaricomycetidae</taxon>
        <taxon>Boletales</taxon>
        <taxon>Paxilineae</taxon>
        <taxon>Paxillaceae</taxon>
        <taxon>Paxillus</taxon>
    </lineage>
</organism>
<reference evidence="2 3" key="1">
    <citation type="submission" date="2014-04" db="EMBL/GenBank/DDBJ databases">
        <authorList>
            <consortium name="DOE Joint Genome Institute"/>
            <person name="Kuo A."/>
            <person name="Kohler A."/>
            <person name="Jargeat P."/>
            <person name="Nagy L.G."/>
            <person name="Floudas D."/>
            <person name="Copeland A."/>
            <person name="Barry K.W."/>
            <person name="Cichocki N."/>
            <person name="Veneault-Fourrey C."/>
            <person name="LaButti K."/>
            <person name="Lindquist E.A."/>
            <person name="Lipzen A."/>
            <person name="Lundell T."/>
            <person name="Morin E."/>
            <person name="Murat C."/>
            <person name="Sun H."/>
            <person name="Tunlid A."/>
            <person name="Henrissat B."/>
            <person name="Grigoriev I.V."/>
            <person name="Hibbett D.S."/>
            <person name="Martin F."/>
            <person name="Nordberg H.P."/>
            <person name="Cantor M.N."/>
            <person name="Hua S.X."/>
        </authorList>
    </citation>
    <scope>NUCLEOTIDE SEQUENCE [LARGE SCALE GENOMIC DNA]</scope>
    <source>
        <strain evidence="2 3">Ve08.2h10</strain>
    </source>
</reference>
<gene>
    <name evidence="2" type="ORF">PAXRUDRAFT_649063</name>
</gene>
<dbReference type="Proteomes" id="UP000054538">
    <property type="component" value="Unassembled WGS sequence"/>
</dbReference>
<proteinExistence type="predicted"/>
<evidence type="ECO:0000256" key="1">
    <source>
        <dbReference type="SAM" id="MobiDB-lite"/>
    </source>
</evidence>
<dbReference type="InParanoid" id="A0A0D0DSH0"/>
<evidence type="ECO:0000313" key="2">
    <source>
        <dbReference type="EMBL" id="KIK91081.1"/>
    </source>
</evidence>
<keyword evidence="3" id="KW-1185">Reference proteome</keyword>
<feature type="region of interest" description="Disordered" evidence="1">
    <location>
        <begin position="1"/>
        <end position="29"/>
    </location>
</feature>
<reference evidence="3" key="2">
    <citation type="submission" date="2015-01" db="EMBL/GenBank/DDBJ databases">
        <title>Evolutionary Origins and Diversification of the Mycorrhizal Mutualists.</title>
        <authorList>
            <consortium name="DOE Joint Genome Institute"/>
            <consortium name="Mycorrhizal Genomics Consortium"/>
            <person name="Kohler A."/>
            <person name="Kuo A."/>
            <person name="Nagy L.G."/>
            <person name="Floudas D."/>
            <person name="Copeland A."/>
            <person name="Barry K.W."/>
            <person name="Cichocki N."/>
            <person name="Veneault-Fourrey C."/>
            <person name="LaButti K."/>
            <person name="Lindquist E.A."/>
            <person name="Lipzen A."/>
            <person name="Lundell T."/>
            <person name="Morin E."/>
            <person name="Murat C."/>
            <person name="Riley R."/>
            <person name="Ohm R."/>
            <person name="Sun H."/>
            <person name="Tunlid A."/>
            <person name="Henrissat B."/>
            <person name="Grigoriev I.V."/>
            <person name="Hibbett D.S."/>
            <person name="Martin F."/>
        </authorList>
    </citation>
    <scope>NUCLEOTIDE SEQUENCE [LARGE SCALE GENOMIC DNA]</scope>
    <source>
        <strain evidence="3">Ve08.2h10</strain>
    </source>
</reference>
<feature type="compositionally biased region" description="Polar residues" evidence="1">
    <location>
        <begin position="19"/>
        <end position="29"/>
    </location>
</feature>